<proteinExistence type="predicted"/>
<sequence length="83" mass="9167">MFVFDTESFWSTRRRKDGFEHVRPSTVLQGSQNRCIVSSSEGQKPKPTTITYLGFLKFCSKFGMSALSEAISGQFAGGFGSCL</sequence>
<dbReference type="HOGENOM" id="CLU_2543473_0_0_1"/>
<dbReference type="Proteomes" id="UP000054217">
    <property type="component" value="Unassembled WGS sequence"/>
</dbReference>
<keyword evidence="2" id="KW-1185">Reference proteome</keyword>
<protein>
    <submittedName>
        <fullName evidence="1">Uncharacterized protein</fullName>
    </submittedName>
</protein>
<dbReference type="InParanoid" id="A0A0C3PFI8"/>
<dbReference type="AlphaFoldDB" id="A0A0C3PFI8"/>
<name>A0A0C3PFI8_PISTI</name>
<organism evidence="1 2">
    <name type="scientific">Pisolithus tinctorius Marx 270</name>
    <dbReference type="NCBI Taxonomy" id="870435"/>
    <lineage>
        <taxon>Eukaryota</taxon>
        <taxon>Fungi</taxon>
        <taxon>Dikarya</taxon>
        <taxon>Basidiomycota</taxon>
        <taxon>Agaricomycotina</taxon>
        <taxon>Agaricomycetes</taxon>
        <taxon>Agaricomycetidae</taxon>
        <taxon>Boletales</taxon>
        <taxon>Sclerodermatineae</taxon>
        <taxon>Pisolithaceae</taxon>
        <taxon>Pisolithus</taxon>
    </lineage>
</organism>
<evidence type="ECO:0000313" key="2">
    <source>
        <dbReference type="Proteomes" id="UP000054217"/>
    </source>
</evidence>
<gene>
    <name evidence="1" type="ORF">M404DRAFT_438549</name>
</gene>
<reference evidence="2" key="2">
    <citation type="submission" date="2015-01" db="EMBL/GenBank/DDBJ databases">
        <title>Evolutionary Origins and Diversification of the Mycorrhizal Mutualists.</title>
        <authorList>
            <consortium name="DOE Joint Genome Institute"/>
            <consortium name="Mycorrhizal Genomics Consortium"/>
            <person name="Kohler A."/>
            <person name="Kuo A."/>
            <person name="Nagy L.G."/>
            <person name="Floudas D."/>
            <person name="Copeland A."/>
            <person name="Barry K.W."/>
            <person name="Cichocki N."/>
            <person name="Veneault-Fourrey C."/>
            <person name="LaButti K."/>
            <person name="Lindquist E.A."/>
            <person name="Lipzen A."/>
            <person name="Lundell T."/>
            <person name="Morin E."/>
            <person name="Murat C."/>
            <person name="Riley R."/>
            <person name="Ohm R."/>
            <person name="Sun H."/>
            <person name="Tunlid A."/>
            <person name="Henrissat B."/>
            <person name="Grigoriev I.V."/>
            <person name="Hibbett D.S."/>
            <person name="Martin F."/>
        </authorList>
    </citation>
    <scope>NUCLEOTIDE SEQUENCE [LARGE SCALE GENOMIC DNA]</scope>
    <source>
        <strain evidence="2">Marx 270</strain>
    </source>
</reference>
<accession>A0A0C3PFI8</accession>
<dbReference type="EMBL" id="KN831962">
    <property type="protein sequence ID" value="KIO06689.1"/>
    <property type="molecule type" value="Genomic_DNA"/>
</dbReference>
<reference evidence="1 2" key="1">
    <citation type="submission" date="2014-04" db="EMBL/GenBank/DDBJ databases">
        <authorList>
            <consortium name="DOE Joint Genome Institute"/>
            <person name="Kuo A."/>
            <person name="Kohler A."/>
            <person name="Costa M.D."/>
            <person name="Nagy L.G."/>
            <person name="Floudas D."/>
            <person name="Copeland A."/>
            <person name="Barry K.W."/>
            <person name="Cichocki N."/>
            <person name="Veneault-Fourrey C."/>
            <person name="LaButti K."/>
            <person name="Lindquist E.A."/>
            <person name="Lipzen A."/>
            <person name="Lundell T."/>
            <person name="Morin E."/>
            <person name="Murat C."/>
            <person name="Sun H."/>
            <person name="Tunlid A."/>
            <person name="Henrissat B."/>
            <person name="Grigoriev I.V."/>
            <person name="Hibbett D.S."/>
            <person name="Martin F."/>
            <person name="Nordberg H.P."/>
            <person name="Cantor M.N."/>
            <person name="Hua S.X."/>
        </authorList>
    </citation>
    <scope>NUCLEOTIDE SEQUENCE [LARGE SCALE GENOMIC DNA]</scope>
    <source>
        <strain evidence="1 2">Marx 270</strain>
    </source>
</reference>
<evidence type="ECO:0000313" key="1">
    <source>
        <dbReference type="EMBL" id="KIO06689.1"/>
    </source>
</evidence>